<feature type="region of interest" description="Disordered" evidence="7">
    <location>
        <begin position="197"/>
        <end position="235"/>
    </location>
</feature>
<dbReference type="GO" id="GO:0006367">
    <property type="term" value="P:transcription initiation at RNA polymerase II promoter"/>
    <property type="evidence" value="ECO:0007669"/>
    <property type="project" value="TreeGrafter"/>
</dbReference>
<accession>S3DWA0</accession>
<dbReference type="eggNOG" id="KOG4336">
    <property type="taxonomic scope" value="Eukaryota"/>
</dbReference>
<feature type="compositionally biased region" description="Basic and acidic residues" evidence="7">
    <location>
        <begin position="209"/>
        <end position="235"/>
    </location>
</feature>
<dbReference type="PANTHER" id="PTHR46469:SF1">
    <property type="entry name" value="TRANSCRIPTION INITIATION FACTOR TFIID SUBUNIT 8"/>
    <property type="match status" value="1"/>
</dbReference>
<gene>
    <name evidence="10" type="ORF">GLAREA_03630</name>
</gene>
<feature type="compositionally biased region" description="Basic and acidic residues" evidence="7">
    <location>
        <begin position="1"/>
        <end position="10"/>
    </location>
</feature>
<keyword evidence="4" id="KW-0805">Transcription regulation</keyword>
<dbReference type="HOGENOM" id="CLU_026584_1_0_1"/>
<dbReference type="OrthoDB" id="2193813at2759"/>
<dbReference type="Gene3D" id="1.10.20.10">
    <property type="entry name" value="Histone, subunit A"/>
    <property type="match status" value="1"/>
</dbReference>
<protein>
    <recommendedName>
        <fullName evidence="3">Transcription initiation factor TFIID subunit 8</fullName>
    </recommendedName>
</protein>
<evidence type="ECO:0000259" key="9">
    <source>
        <dbReference type="Pfam" id="PF10406"/>
    </source>
</evidence>
<comment type="subcellular location">
    <subcellularLocation>
        <location evidence="1">Nucleus</location>
    </subcellularLocation>
</comment>
<dbReference type="GO" id="GO:0046982">
    <property type="term" value="F:protein heterodimerization activity"/>
    <property type="evidence" value="ECO:0007669"/>
    <property type="project" value="InterPro"/>
</dbReference>
<dbReference type="Pfam" id="PF10406">
    <property type="entry name" value="TAF8_C"/>
    <property type="match status" value="1"/>
</dbReference>
<keyword evidence="5" id="KW-0804">Transcription</keyword>
<dbReference type="STRING" id="1116229.S3DWA0"/>
<evidence type="ECO:0000256" key="3">
    <source>
        <dbReference type="ARBA" id="ARBA00017307"/>
    </source>
</evidence>
<dbReference type="Proteomes" id="UP000016922">
    <property type="component" value="Unassembled WGS sequence"/>
</dbReference>
<evidence type="ECO:0000313" key="10">
    <source>
        <dbReference type="EMBL" id="EPE30663.1"/>
    </source>
</evidence>
<dbReference type="InterPro" id="IPR037818">
    <property type="entry name" value="TAF8"/>
</dbReference>
<reference evidence="10 11" key="1">
    <citation type="journal article" date="2013" name="BMC Genomics">
        <title>Genomics-driven discovery of the pneumocandin biosynthetic gene cluster in the fungus Glarea lozoyensis.</title>
        <authorList>
            <person name="Chen L."/>
            <person name="Yue Q."/>
            <person name="Zhang X."/>
            <person name="Xiang M."/>
            <person name="Wang C."/>
            <person name="Li S."/>
            <person name="Che Y."/>
            <person name="Ortiz-Lopez F.J."/>
            <person name="Bills G.F."/>
            <person name="Liu X."/>
            <person name="An Z."/>
        </authorList>
    </citation>
    <scope>NUCLEOTIDE SEQUENCE [LARGE SCALE GENOMIC DNA]</scope>
    <source>
        <strain evidence="11">ATCC 20868 / MF5171</strain>
    </source>
</reference>
<dbReference type="CDD" id="cd00076">
    <property type="entry name" value="HFD_SF"/>
    <property type="match status" value="1"/>
</dbReference>
<evidence type="ECO:0000259" key="8">
    <source>
        <dbReference type="Pfam" id="PF07524"/>
    </source>
</evidence>
<feature type="compositionally biased region" description="Basic residues" evidence="7">
    <location>
        <begin position="308"/>
        <end position="319"/>
    </location>
</feature>
<feature type="domain" description="Transcription factor TFIID subunit 8 C-terminal" evidence="9">
    <location>
        <begin position="194"/>
        <end position="242"/>
    </location>
</feature>
<dbReference type="Pfam" id="PF07524">
    <property type="entry name" value="Bromo_TP"/>
    <property type="match status" value="1"/>
</dbReference>
<evidence type="ECO:0000313" key="11">
    <source>
        <dbReference type="Proteomes" id="UP000016922"/>
    </source>
</evidence>
<dbReference type="RefSeq" id="XP_008082074.1">
    <property type="nucleotide sequence ID" value="XM_008083883.1"/>
</dbReference>
<feature type="compositionally biased region" description="Basic and acidic residues" evidence="7">
    <location>
        <begin position="248"/>
        <end position="271"/>
    </location>
</feature>
<dbReference type="InterPro" id="IPR009072">
    <property type="entry name" value="Histone-fold"/>
</dbReference>
<dbReference type="InterPro" id="IPR006565">
    <property type="entry name" value="BTP"/>
</dbReference>
<dbReference type="InterPro" id="IPR019473">
    <property type="entry name" value="TFIID_su8_C"/>
</dbReference>
<feature type="compositionally biased region" description="Basic and acidic residues" evidence="7">
    <location>
        <begin position="284"/>
        <end position="307"/>
    </location>
</feature>
<dbReference type="AlphaFoldDB" id="S3DWA0"/>
<dbReference type="GeneID" id="19462685"/>
<evidence type="ECO:0000256" key="1">
    <source>
        <dbReference type="ARBA" id="ARBA00004123"/>
    </source>
</evidence>
<evidence type="ECO:0000256" key="7">
    <source>
        <dbReference type="SAM" id="MobiDB-lite"/>
    </source>
</evidence>
<evidence type="ECO:0000256" key="4">
    <source>
        <dbReference type="ARBA" id="ARBA00023015"/>
    </source>
</evidence>
<evidence type="ECO:0000256" key="5">
    <source>
        <dbReference type="ARBA" id="ARBA00023163"/>
    </source>
</evidence>
<dbReference type="KEGG" id="glz:GLAREA_03630"/>
<feature type="region of interest" description="Disordered" evidence="7">
    <location>
        <begin position="1"/>
        <end position="69"/>
    </location>
</feature>
<dbReference type="CDD" id="cd08049">
    <property type="entry name" value="TAF8"/>
    <property type="match status" value="1"/>
</dbReference>
<evidence type="ECO:0000256" key="6">
    <source>
        <dbReference type="ARBA" id="ARBA00023242"/>
    </source>
</evidence>
<organism evidence="10 11">
    <name type="scientific">Glarea lozoyensis (strain ATCC 20868 / MF5171)</name>
    <dbReference type="NCBI Taxonomy" id="1116229"/>
    <lineage>
        <taxon>Eukaryota</taxon>
        <taxon>Fungi</taxon>
        <taxon>Dikarya</taxon>
        <taxon>Ascomycota</taxon>
        <taxon>Pezizomycotina</taxon>
        <taxon>Leotiomycetes</taxon>
        <taxon>Helotiales</taxon>
        <taxon>Helotiaceae</taxon>
        <taxon>Glarea</taxon>
    </lineage>
</organism>
<proteinExistence type="inferred from homology"/>
<keyword evidence="6" id="KW-0539">Nucleus</keyword>
<comment type="similarity">
    <text evidence="2">Belongs to the TAF8 family.</text>
</comment>
<feature type="region of interest" description="Disordered" evidence="7">
    <location>
        <begin position="247"/>
        <end position="328"/>
    </location>
</feature>
<feature type="compositionally biased region" description="Basic and acidic residues" evidence="7">
    <location>
        <begin position="34"/>
        <end position="43"/>
    </location>
</feature>
<evidence type="ECO:0000256" key="2">
    <source>
        <dbReference type="ARBA" id="ARBA00008767"/>
    </source>
</evidence>
<dbReference type="EMBL" id="KE145363">
    <property type="protein sequence ID" value="EPE30663.1"/>
    <property type="molecule type" value="Genomic_DNA"/>
</dbReference>
<name>S3DWA0_GLAL2</name>
<dbReference type="PANTHER" id="PTHR46469">
    <property type="entry name" value="TRANSCRIPTION INITIATION FACTOR TFIID SUBUNIT 8"/>
    <property type="match status" value="1"/>
</dbReference>
<feature type="domain" description="Bromodomain associated" evidence="8">
    <location>
        <begin position="74"/>
        <end position="138"/>
    </location>
</feature>
<sequence length="328" mass="37184">MSDESSKRLTDMSPISPISRKRSTPSQSDDEPAEEHVSKKIKLEPTLPRTPPPETAQKPLPTRAPHYDDHPKLLLSRSIAIALKHVGFDGAEPLALEAMVAEAEEYMLHFLSKVRTTMLNSRRSHPTPSDFQYGLSRFDCPLLSLKPHLQPPVPRSETLIEMEPMPKEEDQTYSTIRLLGNELSGETDRRLMPHIPAGLPAFPSKHTYKWTEKEPSRETDPRKIREEAAKSAKSAEEALRKFVNVSKAGKEKDVKKNASKDPRSKQRHDLWESTMQKFMAGKTRHGESGHADTAEDDRSMVVNSERRYMRKGATAKRRTQPVVDHAQM</sequence>
<dbReference type="GO" id="GO:0005669">
    <property type="term" value="C:transcription factor TFIID complex"/>
    <property type="evidence" value="ECO:0007669"/>
    <property type="project" value="InterPro"/>
</dbReference>
<dbReference type="OMA" id="HDWIYAL"/>
<keyword evidence="11" id="KW-1185">Reference proteome</keyword>